<dbReference type="Proteomes" id="UP000582837">
    <property type="component" value="Unassembled WGS sequence"/>
</dbReference>
<feature type="transmembrane region" description="Helical" evidence="2">
    <location>
        <begin position="271"/>
        <end position="290"/>
    </location>
</feature>
<feature type="transmembrane region" description="Helical" evidence="2">
    <location>
        <begin position="73"/>
        <end position="95"/>
    </location>
</feature>
<keyword evidence="4" id="KW-1185">Reference proteome</keyword>
<keyword evidence="2" id="KW-0812">Transmembrane</keyword>
<evidence type="ECO:0000256" key="1">
    <source>
        <dbReference type="SAM" id="MobiDB-lite"/>
    </source>
</evidence>
<feature type="region of interest" description="Disordered" evidence="1">
    <location>
        <begin position="1"/>
        <end position="25"/>
    </location>
</feature>
<feature type="region of interest" description="Disordered" evidence="1">
    <location>
        <begin position="308"/>
        <end position="332"/>
    </location>
</feature>
<gene>
    <name evidence="3" type="ORF">HNQ61_000163</name>
</gene>
<keyword evidence="2" id="KW-0472">Membrane</keyword>
<evidence type="ECO:0000313" key="3">
    <source>
        <dbReference type="EMBL" id="MBB6068552.1"/>
    </source>
</evidence>
<proteinExistence type="predicted"/>
<keyword evidence="2" id="KW-1133">Transmembrane helix</keyword>
<accession>A0A841GML8</accession>
<protein>
    <submittedName>
        <fullName evidence="3">Uncharacterized protein</fullName>
    </submittedName>
</protein>
<comment type="caution">
    <text evidence="3">The sequence shown here is derived from an EMBL/GenBank/DDBJ whole genome shotgun (WGS) entry which is preliminary data.</text>
</comment>
<evidence type="ECO:0000256" key="2">
    <source>
        <dbReference type="SAM" id="Phobius"/>
    </source>
</evidence>
<dbReference type="RefSeq" id="WP_170030737.1">
    <property type="nucleotide sequence ID" value="NZ_JABDTL010000001.1"/>
</dbReference>
<feature type="transmembrane region" description="Helical" evidence="2">
    <location>
        <begin position="180"/>
        <end position="200"/>
    </location>
</feature>
<dbReference type="EMBL" id="JACHIA010000001">
    <property type="protein sequence ID" value="MBB6068552.1"/>
    <property type="molecule type" value="Genomic_DNA"/>
</dbReference>
<reference evidence="3 4" key="1">
    <citation type="submission" date="2020-08" db="EMBL/GenBank/DDBJ databases">
        <title>Genomic Encyclopedia of Type Strains, Phase IV (KMG-IV): sequencing the most valuable type-strain genomes for metagenomic binning, comparative biology and taxonomic classification.</title>
        <authorList>
            <person name="Goeker M."/>
        </authorList>
    </citation>
    <scope>NUCLEOTIDE SEQUENCE [LARGE SCALE GENOMIC DNA]</scope>
    <source>
        <strain evidence="3 4">DSM 29007</strain>
    </source>
</reference>
<evidence type="ECO:0000313" key="4">
    <source>
        <dbReference type="Proteomes" id="UP000582837"/>
    </source>
</evidence>
<sequence>MTATLVDRPPTAPETTASAPHPRPRWTGVAREQLLTVLGALRWQTILGAAALAALTLMWVVSRISSPSRPETVQFAELMIPLAMIALFTPAEVWRGEQPSRRGYFWAMPVDRTRHTLLRVLGGWAWLMAAVAVFLLWIAAASWATGGSFSLGDVPLSPSGTAQQTAAEYAIHAPVPAWRWLVPFAATTTLYLLGSIIPLASNYPWRWYGGIALASLLVAALGADWSERALHLLVPGPFGLETLLTGGGQAFVEGSVPGQVRAVPYAATPGGWLSATALWMGIGLIGVFIAPPPPRQLTRLDHAIGPGAAPCRPAVDDDKPAPGSLQARASAL</sequence>
<name>A0A841GML8_9BACT</name>
<organism evidence="3 4">
    <name type="scientific">Longimicrobium terrae</name>
    <dbReference type="NCBI Taxonomy" id="1639882"/>
    <lineage>
        <taxon>Bacteria</taxon>
        <taxon>Pseudomonadati</taxon>
        <taxon>Gemmatimonadota</taxon>
        <taxon>Longimicrobiia</taxon>
        <taxon>Longimicrobiales</taxon>
        <taxon>Longimicrobiaceae</taxon>
        <taxon>Longimicrobium</taxon>
    </lineage>
</organism>
<feature type="transmembrane region" description="Helical" evidence="2">
    <location>
        <begin position="41"/>
        <end position="61"/>
    </location>
</feature>
<dbReference type="AlphaFoldDB" id="A0A841GML8"/>
<feature type="transmembrane region" description="Helical" evidence="2">
    <location>
        <begin position="207"/>
        <end position="225"/>
    </location>
</feature>
<feature type="transmembrane region" description="Helical" evidence="2">
    <location>
        <begin position="116"/>
        <end position="140"/>
    </location>
</feature>